<accession>A0ABR2RTX1</accession>
<evidence type="ECO:0000256" key="3">
    <source>
        <dbReference type="ARBA" id="ARBA00023125"/>
    </source>
</evidence>
<evidence type="ECO:0000256" key="5">
    <source>
        <dbReference type="ARBA" id="ARBA00023242"/>
    </source>
</evidence>
<keyword evidence="5" id="KW-0539">Nucleus</keyword>
<dbReference type="InterPro" id="IPR036955">
    <property type="entry name" value="AP2/ERF_dom_sf"/>
</dbReference>
<name>A0ABR2RTX1_9ROSI</name>
<dbReference type="PANTHER" id="PTHR32467:SF241">
    <property type="entry name" value="OS01G0899800 PROTEIN"/>
    <property type="match status" value="1"/>
</dbReference>
<dbReference type="SMART" id="SM00380">
    <property type="entry name" value="AP2"/>
    <property type="match status" value="2"/>
</dbReference>
<evidence type="ECO:0000256" key="1">
    <source>
        <dbReference type="ARBA" id="ARBA00004123"/>
    </source>
</evidence>
<dbReference type="Gene3D" id="3.30.730.10">
    <property type="entry name" value="AP2/ERF domain"/>
    <property type="match status" value="2"/>
</dbReference>
<reference evidence="8 9" key="1">
    <citation type="journal article" date="2024" name="G3 (Bethesda)">
        <title>Genome assembly of Hibiscus sabdariffa L. provides insights into metabolisms of medicinal natural products.</title>
        <authorList>
            <person name="Kim T."/>
        </authorList>
    </citation>
    <scope>NUCLEOTIDE SEQUENCE [LARGE SCALE GENOMIC DNA]</scope>
    <source>
        <strain evidence="8">TK-2024</strain>
        <tissue evidence="8">Old leaves</tissue>
    </source>
</reference>
<comment type="subcellular location">
    <subcellularLocation>
        <location evidence="1">Nucleus</location>
    </subcellularLocation>
</comment>
<feature type="region of interest" description="Disordered" evidence="6">
    <location>
        <begin position="394"/>
        <end position="433"/>
    </location>
</feature>
<gene>
    <name evidence="8" type="ORF">V6N11_078950</name>
</gene>
<protein>
    <recommendedName>
        <fullName evidence="7">AP2/ERF domain-containing protein</fullName>
    </recommendedName>
</protein>
<dbReference type="InterPro" id="IPR001471">
    <property type="entry name" value="AP2/ERF_dom"/>
</dbReference>
<evidence type="ECO:0000259" key="7">
    <source>
        <dbReference type="PROSITE" id="PS51032"/>
    </source>
</evidence>
<evidence type="ECO:0000313" key="8">
    <source>
        <dbReference type="EMBL" id="KAK9016451.1"/>
    </source>
</evidence>
<dbReference type="PROSITE" id="PS51032">
    <property type="entry name" value="AP2_ERF"/>
    <property type="match status" value="2"/>
</dbReference>
<evidence type="ECO:0000256" key="4">
    <source>
        <dbReference type="ARBA" id="ARBA00023163"/>
    </source>
</evidence>
<keyword evidence="4" id="KW-0804">Transcription</keyword>
<keyword evidence="3" id="KW-0238">DNA-binding</keyword>
<evidence type="ECO:0000313" key="9">
    <source>
        <dbReference type="Proteomes" id="UP001396334"/>
    </source>
</evidence>
<keyword evidence="2" id="KW-0805">Transcription regulation</keyword>
<comment type="caution">
    <text evidence="8">The sequence shown here is derived from an EMBL/GenBank/DDBJ whole genome shotgun (WGS) entry which is preliminary data.</text>
</comment>
<evidence type="ECO:0000256" key="6">
    <source>
        <dbReference type="SAM" id="MobiDB-lite"/>
    </source>
</evidence>
<feature type="compositionally biased region" description="Polar residues" evidence="6">
    <location>
        <begin position="394"/>
        <end position="413"/>
    </location>
</feature>
<feature type="domain" description="AP2/ERF" evidence="7">
    <location>
        <begin position="103"/>
        <end position="160"/>
    </location>
</feature>
<proteinExistence type="predicted"/>
<dbReference type="Proteomes" id="UP001396334">
    <property type="component" value="Unassembled WGS sequence"/>
</dbReference>
<dbReference type="CDD" id="cd00018">
    <property type="entry name" value="AP2"/>
    <property type="match status" value="2"/>
</dbReference>
<feature type="domain" description="AP2/ERF" evidence="7">
    <location>
        <begin position="184"/>
        <end position="243"/>
    </location>
</feature>
<dbReference type="Pfam" id="PF00847">
    <property type="entry name" value="AP2"/>
    <property type="match status" value="1"/>
</dbReference>
<keyword evidence="9" id="KW-1185">Reference proteome</keyword>
<sequence>MSSPNFDEDFDFPLSPLISYPLSPLVSDPEDSNAAFIFSGLDDLCPQNNGTCPNYDPKGGENSFGFPSNDAQLNQTQDQIEISDSKRGRQLKNLRVLRVKSSRYRGVSRYTHRYETFLWDSSDPRQKAKTGGYDDEESAARAYDLAALKVWGESATLNFPVFVSWLQTSQIFRNSKGFAKGASSYRGVSRNSDFKKWQARIGKGKDLRKGIYLGTFDTEVEAARAYDVAALWTKGADAVTNFDMNEYDLFTIFESSKLPIGKGASRSLTESSIDDIIRKKRHQNEKGKLVYFDDEKIELPLMSPQEFQTNPGLVQGFNSFGTDHMNIDGNLDFGSNGIRVMQPVGFSMDLSAKDNQHQNPSKDFQTTCGSFQALLGLQRQDFLNLIQAEDAVSDQNLNENPNDVQTKSATVEPSSGGYNGDVSRNGVSQGGPNSMEMVDHANGGCHGSADASDNGAAMVENTIPGNAENIENGVNLFEDGDMDFLSRFFELHNELGPLFS</sequence>
<dbReference type="PANTHER" id="PTHR32467">
    <property type="entry name" value="AP2-LIKE ETHYLENE-RESPONSIVE TRANSCRIPTION FACTOR"/>
    <property type="match status" value="1"/>
</dbReference>
<dbReference type="SUPFAM" id="SSF54171">
    <property type="entry name" value="DNA-binding domain"/>
    <property type="match status" value="2"/>
</dbReference>
<evidence type="ECO:0000256" key="2">
    <source>
        <dbReference type="ARBA" id="ARBA00023015"/>
    </source>
</evidence>
<dbReference type="InterPro" id="IPR016177">
    <property type="entry name" value="DNA-bd_dom_sf"/>
</dbReference>
<organism evidence="8 9">
    <name type="scientific">Hibiscus sabdariffa</name>
    <name type="common">roselle</name>
    <dbReference type="NCBI Taxonomy" id="183260"/>
    <lineage>
        <taxon>Eukaryota</taxon>
        <taxon>Viridiplantae</taxon>
        <taxon>Streptophyta</taxon>
        <taxon>Embryophyta</taxon>
        <taxon>Tracheophyta</taxon>
        <taxon>Spermatophyta</taxon>
        <taxon>Magnoliopsida</taxon>
        <taxon>eudicotyledons</taxon>
        <taxon>Gunneridae</taxon>
        <taxon>Pentapetalae</taxon>
        <taxon>rosids</taxon>
        <taxon>malvids</taxon>
        <taxon>Malvales</taxon>
        <taxon>Malvaceae</taxon>
        <taxon>Malvoideae</taxon>
        <taxon>Hibiscus</taxon>
    </lineage>
</organism>
<dbReference type="EMBL" id="JBBPBN010000020">
    <property type="protein sequence ID" value="KAK9016451.1"/>
    <property type="molecule type" value="Genomic_DNA"/>
</dbReference>